<evidence type="ECO:0000313" key="2">
    <source>
        <dbReference type="Proteomes" id="UP000663193"/>
    </source>
</evidence>
<accession>A0A7U2FAM6</accession>
<name>A0A7U2FAM6_PHANO</name>
<dbReference type="AlphaFoldDB" id="A0A7U2FAM6"/>
<gene>
    <name evidence="1" type="ORF">JI435_416850</name>
</gene>
<dbReference type="VEuPathDB" id="FungiDB:JI435_416850"/>
<proteinExistence type="predicted"/>
<sequence>MLARATDTVVGFSRCRARYLWLAWSDMVKNLSGHNTKNVSIGVPVGNRIVSLDANRFEVGKWRVRVALLRRLERPRYAVSLRPLRSAKVSSATLAGTIEWFHVRRIIGSVRNRWASLVRYPQSMR</sequence>
<protein>
    <submittedName>
        <fullName evidence="1">Uncharacterized protein</fullName>
    </submittedName>
</protein>
<dbReference type="EMBL" id="CP069034">
    <property type="protein sequence ID" value="QRD01513.1"/>
    <property type="molecule type" value="Genomic_DNA"/>
</dbReference>
<dbReference type="Proteomes" id="UP000663193">
    <property type="component" value="Chromosome 12"/>
</dbReference>
<evidence type="ECO:0000313" key="1">
    <source>
        <dbReference type="EMBL" id="QRD01513.1"/>
    </source>
</evidence>
<reference evidence="2" key="1">
    <citation type="journal article" date="2021" name="BMC Genomics">
        <title>Chromosome-level genome assembly and manually-curated proteome of model necrotroph Parastagonospora nodorum Sn15 reveals a genome-wide trove of candidate effector homologs, and redundancy of virulence-related functions within an accessory chromosome.</title>
        <authorList>
            <person name="Bertazzoni S."/>
            <person name="Jones D.A.B."/>
            <person name="Phan H.T."/>
            <person name="Tan K.-C."/>
            <person name="Hane J.K."/>
        </authorList>
    </citation>
    <scope>NUCLEOTIDE SEQUENCE [LARGE SCALE GENOMIC DNA]</scope>
    <source>
        <strain evidence="2">SN15 / ATCC MYA-4574 / FGSC 10173)</strain>
    </source>
</reference>
<keyword evidence="2" id="KW-1185">Reference proteome</keyword>
<organism evidence="1 2">
    <name type="scientific">Phaeosphaeria nodorum (strain SN15 / ATCC MYA-4574 / FGSC 10173)</name>
    <name type="common">Glume blotch fungus</name>
    <name type="synonym">Parastagonospora nodorum</name>
    <dbReference type="NCBI Taxonomy" id="321614"/>
    <lineage>
        <taxon>Eukaryota</taxon>
        <taxon>Fungi</taxon>
        <taxon>Dikarya</taxon>
        <taxon>Ascomycota</taxon>
        <taxon>Pezizomycotina</taxon>
        <taxon>Dothideomycetes</taxon>
        <taxon>Pleosporomycetidae</taxon>
        <taxon>Pleosporales</taxon>
        <taxon>Pleosporineae</taxon>
        <taxon>Phaeosphaeriaceae</taxon>
        <taxon>Parastagonospora</taxon>
    </lineage>
</organism>